<feature type="signal peptide" evidence="1">
    <location>
        <begin position="1"/>
        <end position="21"/>
    </location>
</feature>
<organism evidence="3 4">
    <name type="scientific">Sphingomonas sanguinis</name>
    <dbReference type="NCBI Taxonomy" id="33051"/>
    <lineage>
        <taxon>Bacteria</taxon>
        <taxon>Pseudomonadati</taxon>
        <taxon>Pseudomonadota</taxon>
        <taxon>Alphaproteobacteria</taxon>
        <taxon>Sphingomonadales</taxon>
        <taxon>Sphingomonadaceae</taxon>
        <taxon>Sphingomonas</taxon>
    </lineage>
</organism>
<dbReference type="PATRIC" id="fig|33051.3.peg.2160"/>
<evidence type="ECO:0000256" key="1">
    <source>
        <dbReference type="SAM" id="SignalP"/>
    </source>
</evidence>
<name>A0A147I1N6_9SPHN</name>
<feature type="domain" description="Putative auto-transporter adhesin head GIN" evidence="2">
    <location>
        <begin position="35"/>
        <end position="218"/>
    </location>
</feature>
<keyword evidence="1" id="KW-0732">Signal</keyword>
<feature type="chain" id="PRO_5007548117" description="Putative auto-transporter adhesin head GIN domain-containing protein" evidence="1">
    <location>
        <begin position="22"/>
        <end position="234"/>
    </location>
</feature>
<evidence type="ECO:0000313" key="4">
    <source>
        <dbReference type="Proteomes" id="UP000072867"/>
    </source>
</evidence>
<dbReference type="InterPro" id="IPR021255">
    <property type="entry name" value="DUF2807"/>
</dbReference>
<proteinExistence type="predicted"/>
<evidence type="ECO:0000313" key="3">
    <source>
        <dbReference type="EMBL" id="KTT71506.1"/>
    </source>
</evidence>
<protein>
    <recommendedName>
        <fullName evidence="2">Putative auto-transporter adhesin head GIN domain-containing protein</fullName>
    </recommendedName>
</protein>
<dbReference type="Pfam" id="PF10988">
    <property type="entry name" value="DUF2807"/>
    <property type="match status" value="1"/>
</dbReference>
<dbReference type="Gene3D" id="2.160.20.120">
    <property type="match status" value="1"/>
</dbReference>
<gene>
    <name evidence="3" type="ORF">NS319_05830</name>
</gene>
<dbReference type="RefSeq" id="WP_058732812.1">
    <property type="nucleotide sequence ID" value="NZ_LDTD01000038.1"/>
</dbReference>
<reference evidence="3 4" key="1">
    <citation type="journal article" date="2016" name="Front. Microbiol.">
        <title>Genomic Resource of Rice Seed Associated Bacteria.</title>
        <authorList>
            <person name="Midha S."/>
            <person name="Bansal K."/>
            <person name="Sharma S."/>
            <person name="Kumar N."/>
            <person name="Patil P.P."/>
            <person name="Chaudhry V."/>
            <person name="Patil P.B."/>
        </authorList>
    </citation>
    <scope>NUCLEOTIDE SEQUENCE [LARGE SCALE GENOMIC DNA]</scope>
    <source>
        <strain evidence="3 4">NS319</strain>
    </source>
</reference>
<dbReference type="Proteomes" id="UP000072867">
    <property type="component" value="Unassembled WGS sequence"/>
</dbReference>
<accession>A0A147I1N6</accession>
<evidence type="ECO:0000259" key="2">
    <source>
        <dbReference type="Pfam" id="PF10988"/>
    </source>
</evidence>
<dbReference type="AlphaFoldDB" id="A0A147I1N6"/>
<dbReference type="STRING" id="33051.SB4_14885"/>
<dbReference type="EMBL" id="LDTD01000038">
    <property type="protein sequence ID" value="KTT71506.1"/>
    <property type="molecule type" value="Genomic_DNA"/>
</dbReference>
<comment type="caution">
    <text evidence="3">The sequence shown here is derived from an EMBL/GenBank/DDBJ whole genome shotgun (WGS) entry which is preliminary data.</text>
</comment>
<sequence>MLRPTLSIVLAALLPLTSAEAAAPEIERRVDLSSFQKLRVEGPFLVTLTTGPSPRGLLSGETEALRGVETRLSDGTLVVRRIAGDGASSRGGSPVTLTLTTPPVSAITVIGGAQVTAEAMRGAAMTLSITGAGEIRVDRAEGDQLNATLLGPAKLTIGGGRVAKARLLANGPVALAADGLEAGDLFVTLEGPGEIGARARYTATVTNGGLGRVTVEGTAKCRIMGGGPVRCGAP</sequence>